<dbReference type="SUPFAM" id="SSF56112">
    <property type="entry name" value="Protein kinase-like (PK-like)"/>
    <property type="match status" value="1"/>
</dbReference>
<evidence type="ECO:0000313" key="1">
    <source>
        <dbReference type="EMBL" id="CAL4169044.1"/>
    </source>
</evidence>
<dbReference type="PANTHER" id="PTHR11012:SF30">
    <property type="entry name" value="PROTEIN KINASE-LIKE DOMAIN-CONTAINING"/>
    <property type="match status" value="1"/>
</dbReference>
<dbReference type="AlphaFoldDB" id="A0AAV2S8X3"/>
<evidence type="ECO:0008006" key="3">
    <source>
        <dbReference type="Google" id="ProtNLM"/>
    </source>
</evidence>
<gene>
    <name evidence="1" type="ORF">MNOR_LOCUS33772</name>
</gene>
<dbReference type="EMBL" id="CAXKWB010049732">
    <property type="protein sequence ID" value="CAL4169044.1"/>
    <property type="molecule type" value="Genomic_DNA"/>
</dbReference>
<proteinExistence type="predicted"/>
<comment type="caution">
    <text evidence="1">The sequence shown here is derived from an EMBL/GenBank/DDBJ whole genome shotgun (WGS) entry which is preliminary data.</text>
</comment>
<evidence type="ECO:0000313" key="2">
    <source>
        <dbReference type="Proteomes" id="UP001497623"/>
    </source>
</evidence>
<protein>
    <recommendedName>
        <fullName evidence="3">CHK kinase-like domain-containing protein</fullName>
    </recommendedName>
</protein>
<organism evidence="1 2">
    <name type="scientific">Meganyctiphanes norvegica</name>
    <name type="common">Northern krill</name>
    <name type="synonym">Thysanopoda norvegica</name>
    <dbReference type="NCBI Taxonomy" id="48144"/>
    <lineage>
        <taxon>Eukaryota</taxon>
        <taxon>Metazoa</taxon>
        <taxon>Ecdysozoa</taxon>
        <taxon>Arthropoda</taxon>
        <taxon>Crustacea</taxon>
        <taxon>Multicrustacea</taxon>
        <taxon>Malacostraca</taxon>
        <taxon>Eumalacostraca</taxon>
        <taxon>Eucarida</taxon>
        <taxon>Euphausiacea</taxon>
        <taxon>Euphausiidae</taxon>
        <taxon>Meganyctiphanes</taxon>
    </lineage>
</organism>
<sequence>MKEPAKRHEITEDWVVYMLNEYENKIDNGVNHVTIKSFDIGKATKPGDGFTGDLMKLDITATVHYDGERAPNEKIYNLIVKLANPNPVLLVMQTVFGQNMRENMAYSAVIAEFNKFQARLTNNKFPIRIPEYIYGKCTGNEFVLVMQNMKICDFDTNNKMEPMNVHQVKMILEQLARVHAISYAYDKKYDFLKIYPCYTMENIKPVLNIGTSTLYDLVVEYVGTLQGRETLLRKIIAAKSTVLKKKLRGI</sequence>
<dbReference type="InterPro" id="IPR004119">
    <property type="entry name" value="EcKL"/>
</dbReference>
<name>A0AAV2S8X3_MEGNR</name>
<keyword evidence="2" id="KW-1185">Reference proteome</keyword>
<reference evidence="1 2" key="1">
    <citation type="submission" date="2024-05" db="EMBL/GenBank/DDBJ databases">
        <authorList>
            <person name="Wallberg A."/>
        </authorList>
    </citation>
    <scope>NUCLEOTIDE SEQUENCE [LARGE SCALE GENOMIC DNA]</scope>
</reference>
<dbReference type="Proteomes" id="UP001497623">
    <property type="component" value="Unassembled WGS sequence"/>
</dbReference>
<accession>A0AAV2S8X3</accession>
<dbReference type="InterPro" id="IPR011009">
    <property type="entry name" value="Kinase-like_dom_sf"/>
</dbReference>
<dbReference type="PANTHER" id="PTHR11012">
    <property type="entry name" value="PROTEIN KINASE-LIKE DOMAIN-CONTAINING"/>
    <property type="match status" value="1"/>
</dbReference>
<dbReference type="Pfam" id="PF02958">
    <property type="entry name" value="EcKL"/>
    <property type="match status" value="1"/>
</dbReference>